<dbReference type="OrthoDB" id="9802318at2"/>
<dbReference type="EMBL" id="SMAD01000012">
    <property type="protein sequence ID" value="TCS85433.1"/>
    <property type="molecule type" value="Genomic_DNA"/>
</dbReference>
<protein>
    <submittedName>
        <fullName evidence="1">Uncharacterized protein</fullName>
    </submittedName>
</protein>
<reference evidence="1 2" key="1">
    <citation type="submission" date="2019-03" db="EMBL/GenBank/DDBJ databases">
        <title>Genomic Encyclopedia of Type Strains, Phase IV (KMG-IV): sequencing the most valuable type-strain genomes for metagenomic binning, comparative biology and taxonomic classification.</title>
        <authorList>
            <person name="Goeker M."/>
        </authorList>
    </citation>
    <scope>NUCLEOTIDE SEQUENCE [LARGE SCALE GENOMIC DNA]</scope>
    <source>
        <strain evidence="1 2">DSM 21100</strain>
    </source>
</reference>
<evidence type="ECO:0000313" key="2">
    <source>
        <dbReference type="Proteomes" id="UP000295807"/>
    </source>
</evidence>
<dbReference type="PROSITE" id="PS51257">
    <property type="entry name" value="PROKAR_LIPOPROTEIN"/>
    <property type="match status" value="1"/>
</dbReference>
<dbReference type="Gene3D" id="2.60.40.10">
    <property type="entry name" value="Immunoglobulins"/>
    <property type="match status" value="1"/>
</dbReference>
<comment type="caution">
    <text evidence="1">The sequence shown here is derived from an EMBL/GenBank/DDBJ whole genome shotgun (WGS) entry which is preliminary data.</text>
</comment>
<name>A0A4R3KMA5_9SPHI</name>
<gene>
    <name evidence="1" type="ORF">EDD80_1125</name>
</gene>
<proteinExistence type="predicted"/>
<dbReference type="InterPro" id="IPR013783">
    <property type="entry name" value="Ig-like_fold"/>
</dbReference>
<evidence type="ECO:0000313" key="1">
    <source>
        <dbReference type="EMBL" id="TCS85433.1"/>
    </source>
</evidence>
<keyword evidence="2" id="KW-1185">Reference proteome</keyword>
<dbReference type="RefSeq" id="WP_132130150.1">
    <property type="nucleotide sequence ID" value="NZ_CP042432.1"/>
</dbReference>
<dbReference type="Pfam" id="PF17957">
    <property type="entry name" value="Big_7"/>
    <property type="match status" value="1"/>
</dbReference>
<dbReference type="AlphaFoldDB" id="A0A4R3KMA5"/>
<sequence>MKKLDILTTMVLLTLLASCKKSKEEMPEPANQTPKAALQIEGASGKLWNEVKVVVDASDTDGKIVSVDLYANNELIGSDAKAPYEFTWDTRKFPDGEVILKTVVTDEMDAASESEKKVEVMNTLIAYDLHARFLPMSPNYKYFTFITGEKGELLYFDQIESLPYKKAAMRPEEFNDERFDVHFTYANPMLGSITTFTKLSPGKFAPISTDKRGKKTGTSSMKFTNIPPHDRYNYANYVGKTLNKDYVYKVSIYENMDVGYLYLRQGKKGLYKIIEGLKDGGAVTSLSKTNFEMELHELTIAQKLDNVNVSVSGHLAPGPDAPAVTLFRDQQGLIPSYQTSYHLPHKAAVFDHFSHSISFSINHKIHYMESYANVISKPELLDLSAQLKSHKLSDIGISINGGPHDMVFSRYSVSNNGFEFSWACYSEDGNISFPKIPSELTKAFSKFTNANLVFAEADVNLLIRDYDHLKGYGDYIKARSGRTGKTVKEGGTYTVATMQQFLAP</sequence>
<dbReference type="Proteomes" id="UP000295807">
    <property type="component" value="Unassembled WGS sequence"/>
</dbReference>
<accession>A0A4R3KMA5</accession>
<organism evidence="1 2">
    <name type="scientific">Anseongella ginsenosidimutans</name>
    <dbReference type="NCBI Taxonomy" id="496056"/>
    <lineage>
        <taxon>Bacteria</taxon>
        <taxon>Pseudomonadati</taxon>
        <taxon>Bacteroidota</taxon>
        <taxon>Sphingobacteriia</taxon>
        <taxon>Sphingobacteriales</taxon>
        <taxon>Sphingobacteriaceae</taxon>
        <taxon>Anseongella</taxon>
    </lineage>
</organism>